<evidence type="ECO:0000313" key="5">
    <source>
        <dbReference type="Proteomes" id="UP000789396"/>
    </source>
</evidence>
<dbReference type="PROSITE" id="PS50966">
    <property type="entry name" value="ZF_SWIM"/>
    <property type="match status" value="1"/>
</dbReference>
<keyword evidence="1" id="KW-0479">Metal-binding</keyword>
<evidence type="ECO:0000256" key="2">
    <source>
        <dbReference type="SAM" id="MobiDB-lite"/>
    </source>
</evidence>
<dbReference type="GO" id="GO:0008270">
    <property type="term" value="F:zinc ion binding"/>
    <property type="evidence" value="ECO:0007669"/>
    <property type="project" value="UniProtKB-KW"/>
</dbReference>
<dbReference type="PANTHER" id="PTHR47718">
    <property type="entry name" value="OS01G0519700 PROTEIN"/>
    <property type="match status" value="1"/>
</dbReference>
<feature type="region of interest" description="Disordered" evidence="2">
    <location>
        <begin position="682"/>
        <end position="702"/>
    </location>
</feature>
<name>A0A9N9GMK1_9GLOM</name>
<dbReference type="Proteomes" id="UP000789396">
    <property type="component" value="Unassembled WGS sequence"/>
</dbReference>
<keyword evidence="1" id="KW-0862">Zinc</keyword>
<dbReference type="AlphaFoldDB" id="A0A9N9GMK1"/>
<keyword evidence="1" id="KW-0863">Zinc-finger</keyword>
<proteinExistence type="predicted"/>
<dbReference type="InterPro" id="IPR018289">
    <property type="entry name" value="MULE_transposase_dom"/>
</dbReference>
<evidence type="ECO:0000259" key="3">
    <source>
        <dbReference type="PROSITE" id="PS50966"/>
    </source>
</evidence>
<protein>
    <submittedName>
        <fullName evidence="4">17554_t:CDS:1</fullName>
    </submittedName>
</protein>
<dbReference type="EMBL" id="CAJVPZ010010408">
    <property type="protein sequence ID" value="CAG8619519.1"/>
    <property type="molecule type" value="Genomic_DNA"/>
</dbReference>
<organism evidence="4 5">
    <name type="scientific">Racocetra fulgida</name>
    <dbReference type="NCBI Taxonomy" id="60492"/>
    <lineage>
        <taxon>Eukaryota</taxon>
        <taxon>Fungi</taxon>
        <taxon>Fungi incertae sedis</taxon>
        <taxon>Mucoromycota</taxon>
        <taxon>Glomeromycotina</taxon>
        <taxon>Glomeromycetes</taxon>
        <taxon>Diversisporales</taxon>
        <taxon>Gigasporaceae</taxon>
        <taxon>Racocetra</taxon>
    </lineage>
</organism>
<feature type="compositionally biased region" description="Basic residues" evidence="2">
    <location>
        <begin position="687"/>
        <end position="698"/>
    </location>
</feature>
<feature type="domain" description="SWIM-type" evidence="3">
    <location>
        <begin position="544"/>
        <end position="575"/>
    </location>
</feature>
<dbReference type="PANTHER" id="PTHR47718:SF3">
    <property type="entry name" value="PROTEIN FAR1-RELATED SEQUENCE 5-LIKE"/>
    <property type="match status" value="1"/>
</dbReference>
<keyword evidence="5" id="KW-1185">Reference proteome</keyword>
<comment type="caution">
    <text evidence="4">The sequence shown here is derived from an EMBL/GenBank/DDBJ whole genome shotgun (WGS) entry which is preliminary data.</text>
</comment>
<sequence>MPNIIELDDNTNELYDHHNTNVGTSISVDSDDSIDSNLDINDAPQEMFSLSNNLVPSIEVRKTFTDWCDVKQYVKAYTISQGFATRLDHTEKSMSIIIRADIVCRRADIPKKTSTGLRTTKSIAIDCSFKIVVHLINSEYSIRSAELKHNHPMDTAVTSFDPGHRKLSHSEKDQVKILFDSGVPVPTIIRMLSEQYGRYIHNKNVYNSLNCYSRDRVKGLSQISELLTHLHNNREYKITYSVNDNKLHCLFFAIQSALTTFKCYPEIVLIDATNKMNRFGMPLLLISGVDAIRITFLIASGLLADETTLTYCWILHQLKKVADDDVINRVRTILTDRDLAVLPAIKTELLHVKHQLCTWHIEQNIVKNLTSKLSSKFVAFSKDFKLVMTETVEDQFTIRWGRLLKEYPEVNSYMKQWKSISHMWAYCYTNKNVNYGIRTTQRSEASNAYLKRLLDHTVPLPELINMLEKLSRNQLERSQYQQYRLRGSTRQQCPELLKNVSMVISDFIYSLLLAQYNSAALYSVEEQGIGLFKVFNKNHEHIVYCTEIELVCYCDYGLQFSLPCHHIIAVHLTRKESLRVNYIGTRWIIPATDTDNIVQPEEPYDINNKENSSTIVLSSLNYDACEIPISKQTTFKSTADLIKEIEVIANRVGYVEINNCLSLFVNKLNNQYPLQQADIGDPTNIKMKGRPSNTKRKKTGAEHSTKKIYVYRVVLAR</sequence>
<dbReference type="OrthoDB" id="2435725at2759"/>
<accession>A0A9N9GMK1</accession>
<evidence type="ECO:0000256" key="1">
    <source>
        <dbReference type="PROSITE-ProRule" id="PRU00325"/>
    </source>
</evidence>
<dbReference type="Pfam" id="PF10551">
    <property type="entry name" value="MULE"/>
    <property type="match status" value="1"/>
</dbReference>
<gene>
    <name evidence="4" type="ORF">RFULGI_LOCUS7308</name>
</gene>
<dbReference type="InterPro" id="IPR007527">
    <property type="entry name" value="Znf_SWIM"/>
</dbReference>
<reference evidence="4" key="1">
    <citation type="submission" date="2021-06" db="EMBL/GenBank/DDBJ databases">
        <authorList>
            <person name="Kallberg Y."/>
            <person name="Tangrot J."/>
            <person name="Rosling A."/>
        </authorList>
    </citation>
    <scope>NUCLEOTIDE SEQUENCE</scope>
    <source>
        <strain evidence="4">IN212</strain>
    </source>
</reference>
<evidence type="ECO:0000313" key="4">
    <source>
        <dbReference type="EMBL" id="CAG8619519.1"/>
    </source>
</evidence>